<evidence type="ECO:0000256" key="2">
    <source>
        <dbReference type="SAM" id="Phobius"/>
    </source>
</evidence>
<comment type="caution">
    <text evidence="3">The sequence shown here is derived from an EMBL/GenBank/DDBJ whole genome shotgun (WGS) entry which is preliminary data.</text>
</comment>
<dbReference type="RefSeq" id="WP_344081001.1">
    <property type="nucleotide sequence ID" value="NZ_BAAALS010000011.1"/>
</dbReference>
<evidence type="ECO:0000313" key="3">
    <source>
        <dbReference type="EMBL" id="GAA1754359.1"/>
    </source>
</evidence>
<feature type="region of interest" description="Disordered" evidence="1">
    <location>
        <begin position="1"/>
        <end position="28"/>
    </location>
</feature>
<protein>
    <recommendedName>
        <fullName evidence="5">Redoxin domain-containing protein</fullName>
    </recommendedName>
</protein>
<dbReference type="EMBL" id="BAAALS010000011">
    <property type="protein sequence ID" value="GAA1754359.1"/>
    <property type="molecule type" value="Genomic_DNA"/>
</dbReference>
<sequence>MGVLRPDNGGAPPPDDGTPHGVPDLPPEWGTIVIPDNAAELDREAAQVRRELRRGKGGRWARLVRTPSDGANGLGVPLIIMSVAVITTLISLFVVTWDRRPAQDTGALVGTSTAGTPLPDLTFTNAAGATVTLRPLLPAVVLLVDACPCASLITDAATAAPAGINVVAVGTQLPQITGGRPNTHALVDPQGVLRGRYAAGTQHSGSPAATALFIDRTGTLLATVPNATAIADLRAPLASLAAAKTTN</sequence>
<proteinExistence type="predicted"/>
<keyword evidence="2" id="KW-1133">Transmembrane helix</keyword>
<name>A0ABP4WNZ5_9ACTN</name>
<keyword evidence="2" id="KW-0472">Membrane</keyword>
<keyword evidence="4" id="KW-1185">Reference proteome</keyword>
<feature type="transmembrane region" description="Helical" evidence="2">
    <location>
        <begin position="74"/>
        <end position="95"/>
    </location>
</feature>
<organism evidence="3 4">
    <name type="scientific">Luedemannella helvata</name>
    <dbReference type="NCBI Taxonomy" id="349315"/>
    <lineage>
        <taxon>Bacteria</taxon>
        <taxon>Bacillati</taxon>
        <taxon>Actinomycetota</taxon>
        <taxon>Actinomycetes</taxon>
        <taxon>Micromonosporales</taxon>
        <taxon>Micromonosporaceae</taxon>
        <taxon>Luedemannella</taxon>
    </lineage>
</organism>
<accession>A0ABP4WNZ5</accession>
<reference evidence="4" key="1">
    <citation type="journal article" date="2019" name="Int. J. Syst. Evol. Microbiol.">
        <title>The Global Catalogue of Microorganisms (GCM) 10K type strain sequencing project: providing services to taxonomists for standard genome sequencing and annotation.</title>
        <authorList>
            <consortium name="The Broad Institute Genomics Platform"/>
            <consortium name="The Broad Institute Genome Sequencing Center for Infectious Disease"/>
            <person name="Wu L."/>
            <person name="Ma J."/>
        </authorList>
    </citation>
    <scope>NUCLEOTIDE SEQUENCE [LARGE SCALE GENOMIC DNA]</scope>
    <source>
        <strain evidence="4">JCM 13249</strain>
    </source>
</reference>
<evidence type="ECO:0000313" key="4">
    <source>
        <dbReference type="Proteomes" id="UP001500655"/>
    </source>
</evidence>
<dbReference type="Proteomes" id="UP001500655">
    <property type="component" value="Unassembled WGS sequence"/>
</dbReference>
<evidence type="ECO:0000256" key="1">
    <source>
        <dbReference type="SAM" id="MobiDB-lite"/>
    </source>
</evidence>
<evidence type="ECO:0008006" key="5">
    <source>
        <dbReference type="Google" id="ProtNLM"/>
    </source>
</evidence>
<keyword evidence="2" id="KW-0812">Transmembrane</keyword>
<feature type="compositionally biased region" description="Low complexity" evidence="1">
    <location>
        <begin position="1"/>
        <end position="10"/>
    </location>
</feature>
<gene>
    <name evidence="3" type="ORF">GCM10009681_26900</name>
</gene>